<dbReference type="InterPro" id="IPR029058">
    <property type="entry name" value="AB_hydrolase_fold"/>
</dbReference>
<dbReference type="Proteomes" id="UP001500547">
    <property type="component" value="Unassembled WGS sequence"/>
</dbReference>
<evidence type="ECO:0000313" key="3">
    <source>
        <dbReference type="Proteomes" id="UP001500547"/>
    </source>
</evidence>
<sequence>MMKLKLRKFIWVITALLTGCAPPNRPSIVPMRTLDERVSCGAEMPERLIVMLPGLFDTPEDFVKNGFVSALRERGIKARVLIPDAHFGYYESRTVDQRILEDIIIPARASGAREIWLVGVSMGGLGSLIFSQQHRPLVQRIFLIGPYPGTDKVMRKIRDAGGPGPWAQLGYDNDDPDARIYAFWHWLVSRSKGPQSPPFISFGTGDSDRYRSDQQILGSLLPVTSRFDAKGGHDWRTWHKIWLQMLDALPADAKGSPGAGC</sequence>
<comment type="caution">
    <text evidence="2">The sequence shown here is derived from an EMBL/GenBank/DDBJ whole genome shotgun (WGS) entry which is preliminary data.</text>
</comment>
<protein>
    <recommendedName>
        <fullName evidence="1">AB hydrolase-1 domain-containing protein</fullName>
    </recommendedName>
</protein>
<feature type="domain" description="AB hydrolase-1" evidence="1">
    <location>
        <begin position="48"/>
        <end position="164"/>
    </location>
</feature>
<reference evidence="3" key="1">
    <citation type="journal article" date="2019" name="Int. J. Syst. Evol. Microbiol.">
        <title>The Global Catalogue of Microorganisms (GCM) 10K type strain sequencing project: providing services to taxonomists for standard genome sequencing and annotation.</title>
        <authorList>
            <consortium name="The Broad Institute Genomics Platform"/>
            <consortium name="The Broad Institute Genome Sequencing Center for Infectious Disease"/>
            <person name="Wu L."/>
            <person name="Ma J."/>
        </authorList>
    </citation>
    <scope>NUCLEOTIDE SEQUENCE [LARGE SCALE GENOMIC DNA]</scope>
    <source>
        <strain evidence="3">JCM 18715</strain>
    </source>
</reference>
<dbReference type="RefSeq" id="WP_345534126.1">
    <property type="nucleotide sequence ID" value="NZ_BAABLD010000015.1"/>
</dbReference>
<dbReference type="InterPro" id="IPR000073">
    <property type="entry name" value="AB_hydrolase_1"/>
</dbReference>
<accession>A0ABP9R085</accession>
<evidence type="ECO:0000259" key="1">
    <source>
        <dbReference type="Pfam" id="PF00561"/>
    </source>
</evidence>
<evidence type="ECO:0000313" key="2">
    <source>
        <dbReference type="EMBL" id="GAA5169947.1"/>
    </source>
</evidence>
<proteinExistence type="predicted"/>
<dbReference type="Pfam" id="PF00561">
    <property type="entry name" value="Abhydrolase_1"/>
    <property type="match status" value="1"/>
</dbReference>
<dbReference type="EMBL" id="BAABLD010000015">
    <property type="protein sequence ID" value="GAA5169947.1"/>
    <property type="molecule type" value="Genomic_DNA"/>
</dbReference>
<dbReference type="PROSITE" id="PS51257">
    <property type="entry name" value="PROKAR_LIPOPROTEIN"/>
    <property type="match status" value="1"/>
</dbReference>
<keyword evidence="3" id="KW-1185">Reference proteome</keyword>
<name>A0ABP9R085_9RHOO</name>
<organism evidence="2 3">
    <name type="scientific">Viridibacterium curvum</name>
    <dbReference type="NCBI Taxonomy" id="1101404"/>
    <lineage>
        <taxon>Bacteria</taxon>
        <taxon>Pseudomonadati</taxon>
        <taxon>Pseudomonadota</taxon>
        <taxon>Betaproteobacteria</taxon>
        <taxon>Rhodocyclales</taxon>
        <taxon>Rhodocyclaceae</taxon>
        <taxon>Viridibacterium</taxon>
    </lineage>
</organism>
<dbReference type="Gene3D" id="3.40.50.1820">
    <property type="entry name" value="alpha/beta hydrolase"/>
    <property type="match status" value="1"/>
</dbReference>
<dbReference type="SUPFAM" id="SSF53474">
    <property type="entry name" value="alpha/beta-Hydrolases"/>
    <property type="match status" value="1"/>
</dbReference>
<gene>
    <name evidence="2" type="ORF">GCM10025770_32150</name>
</gene>